<dbReference type="InterPro" id="IPR000032">
    <property type="entry name" value="HPr-like"/>
</dbReference>
<dbReference type="EMBL" id="AECV01000013">
    <property type="protein sequence ID" value="EFW30009.1"/>
    <property type="molecule type" value="Genomic_DNA"/>
</dbReference>
<dbReference type="CDD" id="cd00367">
    <property type="entry name" value="PTS-HPr_like"/>
    <property type="match status" value="1"/>
</dbReference>
<dbReference type="PRINTS" id="PR00107">
    <property type="entry name" value="PHOSPHOCPHPR"/>
</dbReference>
<keyword evidence="4" id="KW-0963">Cytoplasm</keyword>
<comment type="caution">
    <text evidence="7">The sequence shown here is derived from an EMBL/GenBank/DDBJ whole genome shotgun (WGS) entry which is preliminary data.</text>
</comment>
<dbReference type="STRING" id="749551.HMPREF9555_00761"/>
<dbReference type="Proteomes" id="UP000004633">
    <property type="component" value="Unassembled WGS sequence"/>
</dbReference>
<dbReference type="SUPFAM" id="SSF55594">
    <property type="entry name" value="HPr-like"/>
    <property type="match status" value="1"/>
</dbReference>
<dbReference type="InterPro" id="IPR050399">
    <property type="entry name" value="HPr"/>
</dbReference>
<proteinExistence type="predicted"/>
<dbReference type="AlphaFoldDB" id="E7N1A8"/>
<evidence type="ECO:0000256" key="3">
    <source>
        <dbReference type="ARBA" id="ARBA00020422"/>
    </source>
</evidence>
<dbReference type="PROSITE" id="PS00369">
    <property type="entry name" value="PTS_HPR_HIS"/>
    <property type="match status" value="1"/>
</dbReference>
<dbReference type="PROSITE" id="PS00589">
    <property type="entry name" value="PTS_HPR_SER"/>
    <property type="match status" value="1"/>
</dbReference>
<comment type="function">
    <text evidence="1">General (non sugar-specific) component of the phosphoenolpyruvate-dependent sugar phosphotransferase system (sugar PTS). This major carbohydrate active-transport system catalyzes the phosphorylation of incoming sugar substrates concomitantly with their translocation across the cell membrane. The phosphoryl group from phosphoenolpyruvate (PEP) is transferred to the phosphoryl carrier protein HPr by enzyme I. Phospho-HPr then transfers it to the PTS EIIA domain.</text>
</comment>
<evidence type="ECO:0000256" key="5">
    <source>
        <dbReference type="ARBA" id="ARBA00022683"/>
    </source>
</evidence>
<dbReference type="Pfam" id="PF00381">
    <property type="entry name" value="PTS-HPr"/>
    <property type="match status" value="1"/>
</dbReference>
<dbReference type="PANTHER" id="PTHR33705:SF2">
    <property type="entry name" value="PHOSPHOCARRIER PROTEIN NPR"/>
    <property type="match status" value="1"/>
</dbReference>
<comment type="subcellular location">
    <subcellularLocation>
        <location evidence="2">Cytoplasm</location>
    </subcellularLocation>
</comment>
<dbReference type="NCBIfam" id="TIGR01003">
    <property type="entry name" value="PTS_HPr_family"/>
    <property type="match status" value="1"/>
</dbReference>
<gene>
    <name evidence="7" type="ORF">HMPREF9555_00761</name>
</gene>
<evidence type="ECO:0000313" key="8">
    <source>
        <dbReference type="Proteomes" id="UP000004633"/>
    </source>
</evidence>
<dbReference type="InterPro" id="IPR035895">
    <property type="entry name" value="HPr-like_sf"/>
</dbReference>
<sequence length="122" mass="13191">MTVTFICIRTPPCAAVCGRDGEYVLIIFRMGEVHMTQETVTIENKTGIHARPASVFVQTATKFKSKIQLEAKGKKVDAKSILMLMSMGLVKGTELTIIAEGEDEAAAVAELAGLIKSKFGEE</sequence>
<dbReference type="PROSITE" id="PS51350">
    <property type="entry name" value="PTS_HPR_DOM"/>
    <property type="match status" value="1"/>
</dbReference>
<evidence type="ECO:0000256" key="4">
    <source>
        <dbReference type="ARBA" id="ARBA00022490"/>
    </source>
</evidence>
<keyword evidence="8" id="KW-1185">Reference proteome</keyword>
<dbReference type="PANTHER" id="PTHR33705">
    <property type="entry name" value="PHOSPHOCARRIER PROTEIN HPR"/>
    <property type="match status" value="1"/>
</dbReference>
<evidence type="ECO:0000259" key="6">
    <source>
        <dbReference type="PROSITE" id="PS51350"/>
    </source>
</evidence>
<feature type="domain" description="HPr" evidence="6">
    <location>
        <begin position="35"/>
        <end position="122"/>
    </location>
</feature>
<name>E7N1A8_9FIRM</name>
<evidence type="ECO:0000313" key="7">
    <source>
        <dbReference type="EMBL" id="EFW30009.1"/>
    </source>
</evidence>
<keyword evidence="5" id="KW-0598">Phosphotransferase system</keyword>
<reference evidence="7 8" key="1">
    <citation type="submission" date="2010-08" db="EMBL/GenBank/DDBJ databases">
        <authorList>
            <person name="Weinstock G."/>
            <person name="Sodergren E."/>
            <person name="Clifton S."/>
            <person name="Fulton L."/>
            <person name="Fulton B."/>
            <person name="Courtney L."/>
            <person name="Fronick C."/>
            <person name="Harrison M."/>
            <person name="Strong C."/>
            <person name="Farmer C."/>
            <person name="Delahaunty K."/>
            <person name="Markovic C."/>
            <person name="Hall O."/>
            <person name="Minx P."/>
            <person name="Tomlinson C."/>
            <person name="Mitreva M."/>
            <person name="Hou S."/>
            <person name="Chen J."/>
            <person name="Wollam A."/>
            <person name="Pepin K.H."/>
            <person name="Johnson M."/>
            <person name="Bhonagiri V."/>
            <person name="Zhang X."/>
            <person name="Suruliraj S."/>
            <person name="Warren W."/>
            <person name="Chinwalla A."/>
            <person name="Mardis E.R."/>
            <person name="Wilson R.K."/>
        </authorList>
    </citation>
    <scope>NUCLEOTIDE SEQUENCE [LARGE SCALE GENOMIC DNA]</scope>
    <source>
        <strain evidence="7 8">F0399</strain>
    </source>
</reference>
<dbReference type="GO" id="GO:0009401">
    <property type="term" value="P:phosphoenolpyruvate-dependent sugar phosphotransferase system"/>
    <property type="evidence" value="ECO:0007669"/>
    <property type="project" value="UniProtKB-KW"/>
</dbReference>
<dbReference type="GO" id="GO:0005737">
    <property type="term" value="C:cytoplasm"/>
    <property type="evidence" value="ECO:0007669"/>
    <property type="project" value="UniProtKB-SubCell"/>
</dbReference>
<accession>E7N1A8</accession>
<protein>
    <recommendedName>
        <fullName evidence="3">Phosphocarrier protein HPr</fullName>
    </recommendedName>
</protein>
<dbReference type="InterPro" id="IPR001020">
    <property type="entry name" value="PTS_HPr_His_P_site"/>
</dbReference>
<evidence type="ECO:0000256" key="1">
    <source>
        <dbReference type="ARBA" id="ARBA00003681"/>
    </source>
</evidence>
<dbReference type="HOGENOM" id="CLU_136230_1_2_9"/>
<organism evidence="7 8">
    <name type="scientific">Selenomonas artemidis F0399</name>
    <dbReference type="NCBI Taxonomy" id="749551"/>
    <lineage>
        <taxon>Bacteria</taxon>
        <taxon>Bacillati</taxon>
        <taxon>Bacillota</taxon>
        <taxon>Negativicutes</taxon>
        <taxon>Selenomonadales</taxon>
        <taxon>Selenomonadaceae</taxon>
        <taxon>Selenomonas</taxon>
    </lineage>
</organism>
<evidence type="ECO:0000256" key="2">
    <source>
        <dbReference type="ARBA" id="ARBA00004496"/>
    </source>
</evidence>
<dbReference type="InterPro" id="IPR002114">
    <property type="entry name" value="PTS_HPr_Ser_P_site"/>
</dbReference>
<dbReference type="Gene3D" id="3.30.1340.10">
    <property type="entry name" value="HPr-like"/>
    <property type="match status" value="1"/>
</dbReference>